<dbReference type="GO" id="GO:0008270">
    <property type="term" value="F:zinc ion binding"/>
    <property type="evidence" value="ECO:0007669"/>
    <property type="project" value="UniProtKB-KW"/>
</dbReference>
<evidence type="ECO:0000259" key="3">
    <source>
        <dbReference type="PROSITE" id="PS50157"/>
    </source>
</evidence>
<sequence>MMASAQWLAECTKNFNQSELLHLQRAIDERAAQLASPTLQGGSSIQQPDQGPPLLPAALPGPDIGYGMHPSTLPDSAQSSATVSLRSLDISRAENSFLSNQTLGSRGTSIWSDTTAAVHGNRSFDVGDAEDNFHFANEAPVAEPHEAPIHYKTGGSTAKGPYYCPLCLERGNTKTRPIITKHDWRRHIVKFHETNAEWCCSTCHKVFDRDVDAKTHYRKSPNHQGQPHFVKSNLPAREAYACGFMHCYYNTSNFDNWSNHVAKCMDENPGAKWSYDRRVHNLLRHPLFSPEWKQIREHWCSLLQLPPSALHWKIESSSRTCEQLERVMYGSDLHQTLLRLFEQGHPQHRISDGFNLTNRDAADVAMVDVQSQGANFPQSFPTPVVFSQYDDRQVGQFQNTHRSTDAPATPSSLSSQRVALEDYPYAMDPFLGHSNGIFQEMLGQPDGEGISAQDLIREETYSDSMNTTPPLPHEHFGSPSSPSRLRNLFRGTSF</sequence>
<feature type="compositionally biased region" description="Low complexity" evidence="2">
    <location>
        <begin position="56"/>
        <end position="65"/>
    </location>
</feature>
<organism evidence="4 5">
    <name type="scientific">Polyplosphaeria fusca</name>
    <dbReference type="NCBI Taxonomy" id="682080"/>
    <lineage>
        <taxon>Eukaryota</taxon>
        <taxon>Fungi</taxon>
        <taxon>Dikarya</taxon>
        <taxon>Ascomycota</taxon>
        <taxon>Pezizomycotina</taxon>
        <taxon>Dothideomycetes</taxon>
        <taxon>Pleosporomycetidae</taxon>
        <taxon>Pleosporales</taxon>
        <taxon>Tetraplosphaeriaceae</taxon>
        <taxon>Polyplosphaeria</taxon>
    </lineage>
</organism>
<evidence type="ECO:0000313" key="5">
    <source>
        <dbReference type="Proteomes" id="UP000799444"/>
    </source>
</evidence>
<keyword evidence="1" id="KW-0863">Zinc-finger</keyword>
<evidence type="ECO:0000313" key="4">
    <source>
        <dbReference type="EMBL" id="KAF2733282.1"/>
    </source>
</evidence>
<feature type="domain" description="C2H2-type" evidence="3">
    <location>
        <begin position="198"/>
        <end position="228"/>
    </location>
</feature>
<evidence type="ECO:0000256" key="1">
    <source>
        <dbReference type="PROSITE-ProRule" id="PRU00042"/>
    </source>
</evidence>
<keyword evidence="1" id="KW-0862">Zinc</keyword>
<proteinExistence type="predicted"/>
<keyword evidence="5" id="KW-1185">Reference proteome</keyword>
<feature type="region of interest" description="Disordered" evidence="2">
    <location>
        <begin position="35"/>
        <end position="80"/>
    </location>
</feature>
<protein>
    <recommendedName>
        <fullName evidence="3">C2H2-type domain-containing protein</fullName>
    </recommendedName>
</protein>
<feature type="compositionally biased region" description="Polar residues" evidence="2">
    <location>
        <begin position="35"/>
        <end position="44"/>
    </location>
</feature>
<name>A0A9P4QY25_9PLEO</name>
<dbReference type="EMBL" id="ML996163">
    <property type="protein sequence ID" value="KAF2733282.1"/>
    <property type="molecule type" value="Genomic_DNA"/>
</dbReference>
<dbReference type="AlphaFoldDB" id="A0A9P4QY25"/>
<dbReference type="InterPro" id="IPR013087">
    <property type="entry name" value="Znf_C2H2_type"/>
</dbReference>
<dbReference type="OrthoDB" id="3801225at2759"/>
<evidence type="ECO:0000256" key="2">
    <source>
        <dbReference type="SAM" id="MobiDB-lite"/>
    </source>
</evidence>
<dbReference type="PROSITE" id="PS50157">
    <property type="entry name" value="ZINC_FINGER_C2H2_2"/>
    <property type="match status" value="1"/>
</dbReference>
<accession>A0A9P4QY25</accession>
<dbReference type="Proteomes" id="UP000799444">
    <property type="component" value="Unassembled WGS sequence"/>
</dbReference>
<comment type="caution">
    <text evidence="4">The sequence shown here is derived from an EMBL/GenBank/DDBJ whole genome shotgun (WGS) entry which is preliminary data.</text>
</comment>
<reference evidence="4" key="1">
    <citation type="journal article" date="2020" name="Stud. Mycol.">
        <title>101 Dothideomycetes genomes: a test case for predicting lifestyles and emergence of pathogens.</title>
        <authorList>
            <person name="Haridas S."/>
            <person name="Albert R."/>
            <person name="Binder M."/>
            <person name="Bloem J."/>
            <person name="Labutti K."/>
            <person name="Salamov A."/>
            <person name="Andreopoulos B."/>
            <person name="Baker S."/>
            <person name="Barry K."/>
            <person name="Bills G."/>
            <person name="Bluhm B."/>
            <person name="Cannon C."/>
            <person name="Castanera R."/>
            <person name="Culley D."/>
            <person name="Daum C."/>
            <person name="Ezra D."/>
            <person name="Gonzalez J."/>
            <person name="Henrissat B."/>
            <person name="Kuo A."/>
            <person name="Liang C."/>
            <person name="Lipzen A."/>
            <person name="Lutzoni F."/>
            <person name="Magnuson J."/>
            <person name="Mondo S."/>
            <person name="Nolan M."/>
            <person name="Ohm R."/>
            <person name="Pangilinan J."/>
            <person name="Park H.-J."/>
            <person name="Ramirez L."/>
            <person name="Alfaro M."/>
            <person name="Sun H."/>
            <person name="Tritt A."/>
            <person name="Yoshinaga Y."/>
            <person name="Zwiers L.-H."/>
            <person name="Turgeon B."/>
            <person name="Goodwin S."/>
            <person name="Spatafora J."/>
            <person name="Crous P."/>
            <person name="Grigoriev I."/>
        </authorList>
    </citation>
    <scope>NUCLEOTIDE SEQUENCE</scope>
    <source>
        <strain evidence="4">CBS 125425</strain>
    </source>
</reference>
<gene>
    <name evidence="4" type="ORF">EJ04DRAFT_577714</name>
</gene>
<keyword evidence="1" id="KW-0479">Metal-binding</keyword>